<dbReference type="PANTHER" id="PTHR48021:SF47">
    <property type="entry name" value="GH17672P"/>
    <property type="match status" value="1"/>
</dbReference>
<feature type="transmembrane region" description="Helical" evidence="7">
    <location>
        <begin position="140"/>
        <end position="159"/>
    </location>
</feature>
<dbReference type="Proteomes" id="UP001652740">
    <property type="component" value="Unplaced"/>
</dbReference>
<feature type="domain" description="Major facilitator superfamily (MFS) profile" evidence="8">
    <location>
        <begin position="11"/>
        <end position="436"/>
    </location>
</feature>
<dbReference type="InterPro" id="IPR050549">
    <property type="entry name" value="MFS_Trehalose_Transporter"/>
</dbReference>
<sequence>MKEYLRKQIFVSLCVYLGQVLVGYAMGWSAPVIAKLDDPNQSPLPGPITQGQSSWIASLLYIGCIIGPNISSYLSNTKGRKLCFFIAGVLIIFSFILLAAARNLVMIYTGRVTIGLGIGIIAVLNLVYIGEIASTNIRGILLTGTGIFSTLGTLLIYSVGPYVSYASTSYIGLCLSILYIVGLYFIPETPLFYIMQGQSEAAETALVALGRQDEIDNILNMRVKKDQKSIAQLKELVSETSNRNALIITLTLSILQQMSGVVVVVFFATTIFELAGSSIHPNVATIVIGITQLVSSCIAPFVVEKGGRKVLLLFSTTICANSLAILGIYFFMDSYDYPNIEKVAWLPLVTLIIFFLSYDFGFGIIPGTFAGEMFQPQLRSIGSAVTVTTAWLFGFGISTAFGYMISELGGHITFWFYSGACAVATLFTIFYIPETKGKTLEEVQEMLR</sequence>
<dbReference type="InterPro" id="IPR005828">
    <property type="entry name" value="MFS_sugar_transport-like"/>
</dbReference>
<dbReference type="AlphaFoldDB" id="A0A6J1WR15"/>
<feature type="transmembrane region" description="Helical" evidence="7">
    <location>
        <begin position="310"/>
        <end position="332"/>
    </location>
</feature>
<dbReference type="GO" id="GO:0005886">
    <property type="term" value="C:plasma membrane"/>
    <property type="evidence" value="ECO:0007669"/>
    <property type="project" value="UniProtKB-SubCell"/>
</dbReference>
<keyword evidence="5" id="KW-0325">Glycoprotein</keyword>
<keyword evidence="4 7" id="KW-0472">Membrane</keyword>
<comment type="similarity">
    <text evidence="6">Belongs to the major facilitator superfamily. Sugar transporter (TC 2.A.1.1) family.</text>
</comment>
<dbReference type="PRINTS" id="PR00171">
    <property type="entry name" value="SUGRTRNSPORT"/>
</dbReference>
<proteinExistence type="inferred from homology"/>
<name>A0A6J1WR15_GALME</name>
<feature type="transmembrane region" description="Helical" evidence="7">
    <location>
        <begin position="107"/>
        <end position="128"/>
    </location>
</feature>
<feature type="transmembrane region" description="Helical" evidence="7">
    <location>
        <begin position="82"/>
        <end position="101"/>
    </location>
</feature>
<feature type="transmembrane region" description="Helical" evidence="7">
    <location>
        <begin position="412"/>
        <end position="432"/>
    </location>
</feature>
<organism evidence="9 10">
    <name type="scientific">Galleria mellonella</name>
    <name type="common">Greater wax moth</name>
    <dbReference type="NCBI Taxonomy" id="7137"/>
    <lineage>
        <taxon>Eukaryota</taxon>
        <taxon>Metazoa</taxon>
        <taxon>Ecdysozoa</taxon>
        <taxon>Arthropoda</taxon>
        <taxon>Hexapoda</taxon>
        <taxon>Insecta</taxon>
        <taxon>Pterygota</taxon>
        <taxon>Neoptera</taxon>
        <taxon>Endopterygota</taxon>
        <taxon>Lepidoptera</taxon>
        <taxon>Glossata</taxon>
        <taxon>Ditrysia</taxon>
        <taxon>Pyraloidea</taxon>
        <taxon>Pyralidae</taxon>
        <taxon>Galleriinae</taxon>
        <taxon>Galleria</taxon>
    </lineage>
</organism>
<keyword evidence="6" id="KW-0813">Transport</keyword>
<feature type="transmembrane region" description="Helical" evidence="7">
    <location>
        <begin position="283"/>
        <end position="303"/>
    </location>
</feature>
<evidence type="ECO:0000256" key="2">
    <source>
        <dbReference type="ARBA" id="ARBA00022692"/>
    </source>
</evidence>
<keyword evidence="2 7" id="KW-0812">Transmembrane</keyword>
<dbReference type="InterPro" id="IPR036259">
    <property type="entry name" value="MFS_trans_sf"/>
</dbReference>
<dbReference type="InterPro" id="IPR020846">
    <property type="entry name" value="MFS_dom"/>
</dbReference>
<gene>
    <name evidence="10" type="primary">LOC113514397</name>
</gene>
<evidence type="ECO:0000259" key="8">
    <source>
        <dbReference type="PROSITE" id="PS50850"/>
    </source>
</evidence>
<protein>
    <submittedName>
        <fullName evidence="10">Facilitated trehalose transporter Tret1-like</fullName>
    </submittedName>
</protein>
<feature type="transmembrane region" description="Helical" evidence="7">
    <location>
        <begin position="344"/>
        <end position="369"/>
    </location>
</feature>
<reference evidence="10" key="1">
    <citation type="submission" date="2025-08" db="UniProtKB">
        <authorList>
            <consortium name="RefSeq"/>
        </authorList>
    </citation>
    <scope>IDENTIFICATION</scope>
    <source>
        <tissue evidence="10">Whole larvae</tissue>
    </source>
</reference>
<dbReference type="InParanoid" id="A0A6J1WR15"/>
<evidence type="ECO:0000256" key="1">
    <source>
        <dbReference type="ARBA" id="ARBA00004141"/>
    </source>
</evidence>
<feature type="transmembrane region" description="Helical" evidence="7">
    <location>
        <begin position="245"/>
        <end position="271"/>
    </location>
</feature>
<dbReference type="Pfam" id="PF00083">
    <property type="entry name" value="Sugar_tr"/>
    <property type="match status" value="1"/>
</dbReference>
<dbReference type="SUPFAM" id="SSF103473">
    <property type="entry name" value="MFS general substrate transporter"/>
    <property type="match status" value="1"/>
</dbReference>
<evidence type="ECO:0000313" key="10">
    <source>
        <dbReference type="RefSeq" id="XP_026754280.2"/>
    </source>
</evidence>
<dbReference type="InterPro" id="IPR003663">
    <property type="entry name" value="Sugar/inositol_transpt"/>
</dbReference>
<dbReference type="PANTHER" id="PTHR48021">
    <property type="match status" value="1"/>
</dbReference>
<dbReference type="KEGG" id="gmw:113514397"/>
<feature type="transmembrane region" description="Helical" evidence="7">
    <location>
        <begin position="381"/>
        <end position="406"/>
    </location>
</feature>
<keyword evidence="3 7" id="KW-1133">Transmembrane helix</keyword>
<keyword evidence="9" id="KW-1185">Reference proteome</keyword>
<feature type="transmembrane region" description="Helical" evidence="7">
    <location>
        <begin position="9"/>
        <end position="34"/>
    </location>
</feature>
<evidence type="ECO:0000256" key="3">
    <source>
        <dbReference type="ARBA" id="ARBA00022989"/>
    </source>
</evidence>
<evidence type="ECO:0000256" key="4">
    <source>
        <dbReference type="ARBA" id="ARBA00023136"/>
    </source>
</evidence>
<dbReference type="Gene3D" id="1.20.1250.20">
    <property type="entry name" value="MFS general substrate transporter like domains"/>
    <property type="match status" value="1"/>
</dbReference>
<dbReference type="PROSITE" id="PS50850">
    <property type="entry name" value="MFS"/>
    <property type="match status" value="1"/>
</dbReference>
<feature type="transmembrane region" description="Helical" evidence="7">
    <location>
        <begin position="165"/>
        <end position="186"/>
    </location>
</feature>
<evidence type="ECO:0000256" key="5">
    <source>
        <dbReference type="ARBA" id="ARBA00023180"/>
    </source>
</evidence>
<evidence type="ECO:0000313" key="9">
    <source>
        <dbReference type="Proteomes" id="UP001652740"/>
    </source>
</evidence>
<dbReference type="NCBIfam" id="TIGR00879">
    <property type="entry name" value="SP"/>
    <property type="match status" value="1"/>
</dbReference>
<comment type="subcellular location">
    <subcellularLocation>
        <location evidence="1">Membrane</location>
        <topology evidence="1">Multi-pass membrane protein</topology>
    </subcellularLocation>
</comment>
<feature type="transmembrane region" description="Helical" evidence="7">
    <location>
        <begin position="54"/>
        <end position="75"/>
    </location>
</feature>
<evidence type="ECO:0000256" key="7">
    <source>
        <dbReference type="SAM" id="Phobius"/>
    </source>
</evidence>
<accession>A0A6J1WR15</accession>
<dbReference type="GO" id="GO:0022857">
    <property type="term" value="F:transmembrane transporter activity"/>
    <property type="evidence" value="ECO:0007669"/>
    <property type="project" value="InterPro"/>
</dbReference>
<evidence type="ECO:0000256" key="6">
    <source>
        <dbReference type="RuleBase" id="RU003346"/>
    </source>
</evidence>
<dbReference type="GeneID" id="113514397"/>
<dbReference type="RefSeq" id="XP_026754280.2">
    <property type="nucleotide sequence ID" value="XM_026898479.3"/>
</dbReference>